<accession>A0A8J6FRP9</accession>
<evidence type="ECO:0000256" key="5">
    <source>
        <dbReference type="SAM" id="Phobius"/>
    </source>
</evidence>
<dbReference type="OrthoDB" id="288203at2759"/>
<dbReference type="InterPro" id="IPR036513">
    <property type="entry name" value="STAS_dom_sf"/>
</dbReference>
<keyword evidence="2 5" id="KW-0812">Transmembrane</keyword>
<dbReference type="EMBL" id="WNTK01000001">
    <property type="protein sequence ID" value="KAG9491594.1"/>
    <property type="molecule type" value="Genomic_DNA"/>
</dbReference>
<evidence type="ECO:0000259" key="6">
    <source>
        <dbReference type="PROSITE" id="PS50801"/>
    </source>
</evidence>
<keyword evidence="8" id="KW-1185">Reference proteome</keyword>
<feature type="transmembrane region" description="Helical" evidence="5">
    <location>
        <begin position="462"/>
        <end position="486"/>
    </location>
</feature>
<feature type="transmembrane region" description="Helical" evidence="5">
    <location>
        <begin position="229"/>
        <end position="262"/>
    </location>
</feature>
<dbReference type="AlphaFoldDB" id="A0A8J6FRP9"/>
<dbReference type="Pfam" id="PF01740">
    <property type="entry name" value="STAS"/>
    <property type="match status" value="1"/>
</dbReference>
<dbReference type="InterPro" id="IPR011547">
    <property type="entry name" value="SLC26A/SulP_dom"/>
</dbReference>
<feature type="transmembrane region" description="Helical" evidence="5">
    <location>
        <begin position="92"/>
        <end position="117"/>
    </location>
</feature>
<feature type="transmembrane region" description="Helical" evidence="5">
    <location>
        <begin position="165"/>
        <end position="185"/>
    </location>
</feature>
<proteinExistence type="predicted"/>
<dbReference type="NCBIfam" id="TIGR00815">
    <property type="entry name" value="sulP"/>
    <property type="match status" value="1"/>
</dbReference>
<name>A0A8J6FRP9_ELECQ</name>
<dbReference type="GO" id="GO:0055085">
    <property type="term" value="P:transmembrane transport"/>
    <property type="evidence" value="ECO:0007669"/>
    <property type="project" value="InterPro"/>
</dbReference>
<keyword evidence="4 5" id="KW-0472">Membrane</keyword>
<comment type="caution">
    <text evidence="7">The sequence shown here is derived from an EMBL/GenBank/DDBJ whole genome shotgun (WGS) entry which is preliminary data.</text>
</comment>
<evidence type="ECO:0000256" key="2">
    <source>
        <dbReference type="ARBA" id="ARBA00022692"/>
    </source>
</evidence>
<dbReference type="FunFam" id="3.30.750.24:FF:000119">
    <property type="entry name" value="Solute carrier family 26 member 10"/>
    <property type="match status" value="1"/>
</dbReference>
<dbReference type="InterPro" id="IPR002645">
    <property type="entry name" value="STAS_dom"/>
</dbReference>
<dbReference type="PANTHER" id="PTHR11814">
    <property type="entry name" value="SULFATE TRANSPORTER"/>
    <property type="match status" value="1"/>
</dbReference>
<dbReference type="Gene3D" id="3.30.750.24">
    <property type="entry name" value="STAS domain"/>
    <property type="match status" value="1"/>
</dbReference>
<dbReference type="SUPFAM" id="SSF52091">
    <property type="entry name" value="SpoIIaa-like"/>
    <property type="match status" value="1"/>
</dbReference>
<dbReference type="GO" id="GO:0016020">
    <property type="term" value="C:membrane"/>
    <property type="evidence" value="ECO:0007669"/>
    <property type="project" value="UniProtKB-SubCell"/>
</dbReference>
<protein>
    <recommendedName>
        <fullName evidence="6">STAS domain-containing protein</fullName>
    </recommendedName>
</protein>
<evidence type="ECO:0000256" key="1">
    <source>
        <dbReference type="ARBA" id="ARBA00004141"/>
    </source>
</evidence>
<evidence type="ECO:0000256" key="4">
    <source>
        <dbReference type="ARBA" id="ARBA00023136"/>
    </source>
</evidence>
<feature type="domain" description="STAS" evidence="6">
    <location>
        <begin position="514"/>
        <end position="674"/>
    </location>
</feature>
<keyword evidence="3 5" id="KW-1133">Transmembrane helix</keyword>
<evidence type="ECO:0000256" key="3">
    <source>
        <dbReference type="ARBA" id="ARBA00022989"/>
    </source>
</evidence>
<dbReference type="InterPro" id="IPR001902">
    <property type="entry name" value="SLC26A/SulP_fam"/>
</dbReference>
<feature type="transmembrane region" description="Helical" evidence="5">
    <location>
        <begin position="283"/>
        <end position="304"/>
    </location>
</feature>
<evidence type="ECO:0000313" key="8">
    <source>
        <dbReference type="Proteomes" id="UP000770717"/>
    </source>
</evidence>
<gene>
    <name evidence="7" type="ORF">GDO78_000222</name>
</gene>
<evidence type="ECO:0000313" key="7">
    <source>
        <dbReference type="EMBL" id="KAG9491594.1"/>
    </source>
</evidence>
<feature type="transmembrane region" description="Helical" evidence="5">
    <location>
        <begin position="324"/>
        <end position="351"/>
    </location>
</feature>
<feature type="transmembrane region" description="Helical" evidence="5">
    <location>
        <begin position="70"/>
        <end position="86"/>
    </location>
</feature>
<sequence length="690" mass="76111">MSALAVYRNIYTEEQFQKVYGSAKDLERPPLTLKEKLARSCKCSTHSLHTWLKHRIPIVGWLPRYKLKKWILGDLVAGLTVGIVHIPQGMAFALLTSVAPVYGLYTSFFPVLLYMLLGTGHHVSTGTFAVVSLMTGSIIDEHLFENPVNGNLTSEEQSEVYAQRIGMAAAIAFLMGLIMVIMFVLQLGFLSTYLSEPIIKAFTNAAAFHVTVSQIQNMMGLPLPRPTGSFAIFMTLASVFKAAHMTNVAELVISILCLAVLISIKELNIRFRTKLRTPIPGEIIIVLVATGITFATSLDTRYNVQIVGSIPAGFPAPKLPAWDIIPNVIGDTIAITFVGYAVSVSLAMIYAEKHRYSIDPNQELLAHGISNMISSLFNCFPSSATLATTNILESAGGHTQLAGFFTSSVVLVVLMWVGPLFNHLPKAVLACINVVSLRQMFLQFQELPELWKISKTDFSVWVVTWLAVVTLNVEMGLAVGVVFSMMTIVCRTQRAQCSVLGRAINTEIYRPIEENDKCFEIPGVKILSYNSPIYYGNRDIFKETMSRIIGLTQEKIRRREKALKAMERGMKLSVSVVDTGITNPVYHPEGGNVKLEQDTEIKTLIMDCSGVIFIDIAGARLFIQMCVECQKAGMHLLLAGCNGKVLRTLVSIGIMDHLSEQQVFVTVHDAACYAEQSIDSLTPKSPMVWV</sequence>
<comment type="subcellular location">
    <subcellularLocation>
        <location evidence="1">Membrane</location>
        <topology evidence="1">Multi-pass membrane protein</topology>
    </subcellularLocation>
</comment>
<dbReference type="Pfam" id="PF00916">
    <property type="entry name" value="Sulfate_transp"/>
    <property type="match status" value="1"/>
</dbReference>
<dbReference type="CDD" id="cd07042">
    <property type="entry name" value="STAS_SulP_like_sulfate_transporter"/>
    <property type="match status" value="1"/>
</dbReference>
<feature type="transmembrane region" description="Helical" evidence="5">
    <location>
        <begin position="398"/>
        <end position="417"/>
    </location>
</feature>
<dbReference type="PROSITE" id="PS50801">
    <property type="entry name" value="STAS"/>
    <property type="match status" value="1"/>
</dbReference>
<dbReference type="Proteomes" id="UP000770717">
    <property type="component" value="Unassembled WGS sequence"/>
</dbReference>
<reference evidence="7" key="1">
    <citation type="thesis" date="2020" institute="ProQuest LLC" country="789 East Eisenhower Parkway, Ann Arbor, MI, USA">
        <title>Comparative Genomics and Chromosome Evolution.</title>
        <authorList>
            <person name="Mudd A.B."/>
        </authorList>
    </citation>
    <scope>NUCLEOTIDE SEQUENCE</scope>
    <source>
        <strain evidence="7">HN-11 Male</strain>
        <tissue evidence="7">Kidney and liver</tissue>
    </source>
</reference>
<organism evidence="7 8">
    <name type="scientific">Eleutherodactylus coqui</name>
    <name type="common">Puerto Rican coqui</name>
    <dbReference type="NCBI Taxonomy" id="57060"/>
    <lineage>
        <taxon>Eukaryota</taxon>
        <taxon>Metazoa</taxon>
        <taxon>Chordata</taxon>
        <taxon>Craniata</taxon>
        <taxon>Vertebrata</taxon>
        <taxon>Euteleostomi</taxon>
        <taxon>Amphibia</taxon>
        <taxon>Batrachia</taxon>
        <taxon>Anura</taxon>
        <taxon>Neobatrachia</taxon>
        <taxon>Hyloidea</taxon>
        <taxon>Eleutherodactylidae</taxon>
        <taxon>Eleutherodactylinae</taxon>
        <taxon>Eleutherodactylus</taxon>
        <taxon>Eleutherodactylus</taxon>
    </lineage>
</organism>